<dbReference type="AlphaFoldDB" id="A0A2V3UNL1"/>
<gene>
    <name evidence="1" type="ORF">C7451_1229</name>
</gene>
<accession>A0A2V3UNL1</accession>
<comment type="caution">
    <text evidence="1">The sequence shown here is derived from an EMBL/GenBank/DDBJ whole genome shotgun (WGS) entry which is preliminary data.</text>
</comment>
<sequence>MTATCSRSDLHFVLGLPTAESALLYLLRRLPPEGAHSGLSGKDDYTFRCRMVQLTRTFLIRRLNQGAVQ</sequence>
<protein>
    <submittedName>
        <fullName evidence="1">Uncharacterized protein</fullName>
    </submittedName>
</protein>
<evidence type="ECO:0000313" key="2">
    <source>
        <dbReference type="Proteomes" id="UP000248014"/>
    </source>
</evidence>
<dbReference type="RefSeq" id="WP_110300340.1">
    <property type="nucleotide sequence ID" value="NZ_QJJM01000022.1"/>
</dbReference>
<proteinExistence type="predicted"/>
<dbReference type="OrthoDB" id="6826964at2"/>
<name>A0A2V3UNL1_9SPHN</name>
<keyword evidence="2" id="KW-1185">Reference proteome</keyword>
<reference evidence="1 2" key="1">
    <citation type="submission" date="2018-05" db="EMBL/GenBank/DDBJ databases">
        <title>Genomic Encyclopedia of Type Strains, Phase IV (KMG-IV): sequencing the most valuable type-strain genomes for metagenomic binning, comparative biology and taxonomic classification.</title>
        <authorList>
            <person name="Goeker M."/>
        </authorList>
    </citation>
    <scope>NUCLEOTIDE SEQUENCE [LARGE SCALE GENOMIC DNA]</scope>
    <source>
        <strain evidence="1 2">DSM 3183</strain>
    </source>
</reference>
<dbReference type="Proteomes" id="UP000248014">
    <property type="component" value="Unassembled WGS sequence"/>
</dbReference>
<dbReference type="EMBL" id="QJJM01000022">
    <property type="protein sequence ID" value="PXW68085.1"/>
    <property type="molecule type" value="Genomic_DNA"/>
</dbReference>
<evidence type="ECO:0000313" key="1">
    <source>
        <dbReference type="EMBL" id="PXW68085.1"/>
    </source>
</evidence>
<organism evidence="1 2">
    <name type="scientific">Blastomonas natatoria</name>
    <dbReference type="NCBI Taxonomy" id="34015"/>
    <lineage>
        <taxon>Bacteria</taxon>
        <taxon>Pseudomonadati</taxon>
        <taxon>Pseudomonadota</taxon>
        <taxon>Alphaproteobacteria</taxon>
        <taxon>Sphingomonadales</taxon>
        <taxon>Sphingomonadaceae</taxon>
        <taxon>Blastomonas</taxon>
    </lineage>
</organism>